<dbReference type="GeneID" id="18238715"/>
<evidence type="ECO:0000256" key="2">
    <source>
        <dbReference type="SAM" id="MobiDB-lite"/>
    </source>
</evidence>
<dbReference type="AlphaFoldDB" id="F4P2Y4"/>
<keyword evidence="5" id="KW-1185">Reference proteome</keyword>
<dbReference type="InterPro" id="IPR008936">
    <property type="entry name" value="Rho_GTPase_activation_prot"/>
</dbReference>
<reference evidence="4 5" key="1">
    <citation type="submission" date="2009-12" db="EMBL/GenBank/DDBJ databases">
        <title>The draft genome of Batrachochytrium dendrobatidis.</title>
        <authorList>
            <consortium name="US DOE Joint Genome Institute (JGI-PGF)"/>
            <person name="Kuo A."/>
            <person name="Salamov A."/>
            <person name="Schmutz J."/>
            <person name="Lucas S."/>
            <person name="Pitluck S."/>
            <person name="Rosenblum E."/>
            <person name="Stajich J."/>
            <person name="Eisen M."/>
            <person name="Grigoriev I.V."/>
        </authorList>
    </citation>
    <scope>NUCLEOTIDE SEQUENCE [LARGE SCALE GENOMIC DNA]</scope>
    <source>
        <strain evidence="5">JAM81 / FGSC 10211</strain>
    </source>
</reference>
<dbReference type="STRING" id="684364.F4P2Y4"/>
<dbReference type="GO" id="GO:0032956">
    <property type="term" value="P:regulation of actin cytoskeleton organization"/>
    <property type="evidence" value="ECO:0000318"/>
    <property type="project" value="GO_Central"/>
</dbReference>
<feature type="region of interest" description="Disordered" evidence="2">
    <location>
        <begin position="1"/>
        <end position="25"/>
    </location>
</feature>
<feature type="domain" description="Rho-GAP" evidence="3">
    <location>
        <begin position="89"/>
        <end position="290"/>
    </location>
</feature>
<dbReference type="HOGENOM" id="CLU_263821_0_0_1"/>
<evidence type="ECO:0000259" key="3">
    <source>
        <dbReference type="PROSITE" id="PS50238"/>
    </source>
</evidence>
<name>F4P2Y4_BATDJ</name>
<dbReference type="SUPFAM" id="SSF48350">
    <property type="entry name" value="GTPase activation domain, GAP"/>
    <property type="match status" value="1"/>
</dbReference>
<keyword evidence="1" id="KW-0343">GTPase activation</keyword>
<protein>
    <recommendedName>
        <fullName evidence="3">Rho-GAP domain-containing protein</fullName>
    </recommendedName>
</protein>
<dbReference type="SMART" id="SM00324">
    <property type="entry name" value="RhoGAP"/>
    <property type="match status" value="1"/>
</dbReference>
<dbReference type="GO" id="GO:0035020">
    <property type="term" value="P:regulation of Rac protein signal transduction"/>
    <property type="evidence" value="ECO:0000318"/>
    <property type="project" value="GO_Central"/>
</dbReference>
<organism evidence="4 5">
    <name type="scientific">Batrachochytrium dendrobatidis (strain JAM81 / FGSC 10211)</name>
    <name type="common">Frog chytrid fungus</name>
    <dbReference type="NCBI Taxonomy" id="684364"/>
    <lineage>
        <taxon>Eukaryota</taxon>
        <taxon>Fungi</taxon>
        <taxon>Fungi incertae sedis</taxon>
        <taxon>Chytridiomycota</taxon>
        <taxon>Chytridiomycota incertae sedis</taxon>
        <taxon>Chytridiomycetes</taxon>
        <taxon>Rhizophydiales</taxon>
        <taxon>Rhizophydiales incertae sedis</taxon>
        <taxon>Batrachochytrium</taxon>
    </lineage>
</organism>
<dbReference type="Proteomes" id="UP000007241">
    <property type="component" value="Unassembled WGS sequence"/>
</dbReference>
<gene>
    <name evidence="4" type="ORF">BATDEDRAFT_25160</name>
</gene>
<dbReference type="CDD" id="cd00159">
    <property type="entry name" value="RhoGAP"/>
    <property type="match status" value="1"/>
</dbReference>
<dbReference type="Pfam" id="PF00620">
    <property type="entry name" value="RhoGAP"/>
    <property type="match status" value="1"/>
</dbReference>
<dbReference type="PANTHER" id="PTHR14130:SF14">
    <property type="entry name" value="RHO GTPASE-ACTIVATING PROTEIN 92B"/>
    <property type="match status" value="1"/>
</dbReference>
<dbReference type="GO" id="GO:0051058">
    <property type="term" value="P:negative regulation of small GTPase mediated signal transduction"/>
    <property type="evidence" value="ECO:0000318"/>
    <property type="project" value="GO_Central"/>
</dbReference>
<dbReference type="PANTHER" id="PTHR14130">
    <property type="entry name" value="3BP-1 RELATED RHOGAP"/>
    <property type="match status" value="1"/>
</dbReference>
<evidence type="ECO:0000313" key="4">
    <source>
        <dbReference type="EMBL" id="EGF80517.1"/>
    </source>
</evidence>
<dbReference type="RefSeq" id="XP_006679044.1">
    <property type="nucleotide sequence ID" value="XM_006678981.1"/>
</dbReference>
<dbReference type="InterPro" id="IPR059029">
    <property type="entry name" value="FAM13A_dom"/>
</dbReference>
<dbReference type="EMBL" id="GL882884">
    <property type="protein sequence ID" value="EGF80517.1"/>
    <property type="molecule type" value="Genomic_DNA"/>
</dbReference>
<dbReference type="InParanoid" id="F4P2Y4"/>
<dbReference type="Pfam" id="PF26116">
    <property type="entry name" value="FAM13A"/>
    <property type="match status" value="1"/>
</dbReference>
<accession>F4P2Y4</accession>
<dbReference type="OrthoDB" id="437889at2759"/>
<evidence type="ECO:0000256" key="1">
    <source>
        <dbReference type="ARBA" id="ARBA00022468"/>
    </source>
</evidence>
<feature type="region of interest" description="Disordered" evidence="2">
    <location>
        <begin position="72"/>
        <end position="93"/>
    </location>
</feature>
<dbReference type="InterPro" id="IPR000198">
    <property type="entry name" value="RhoGAP_dom"/>
</dbReference>
<dbReference type="GO" id="GO:0007165">
    <property type="term" value="P:signal transduction"/>
    <property type="evidence" value="ECO:0007669"/>
    <property type="project" value="InterPro"/>
</dbReference>
<evidence type="ECO:0000313" key="5">
    <source>
        <dbReference type="Proteomes" id="UP000007241"/>
    </source>
</evidence>
<dbReference type="GO" id="GO:0005096">
    <property type="term" value="F:GTPase activator activity"/>
    <property type="evidence" value="ECO:0000318"/>
    <property type="project" value="GO_Central"/>
</dbReference>
<proteinExistence type="predicted"/>
<dbReference type="InterPro" id="IPR047165">
    <property type="entry name" value="RHG17/44/SH3BP1-like"/>
</dbReference>
<dbReference type="Gene3D" id="1.10.555.10">
    <property type="entry name" value="Rho GTPase activation protein"/>
    <property type="match status" value="1"/>
</dbReference>
<dbReference type="PROSITE" id="PS50238">
    <property type="entry name" value="RHOGAP"/>
    <property type="match status" value="1"/>
</dbReference>
<sequence length="1272" mass="143857">MVMKRLFSRLNPPKTGQLNNASDSSMLSSSAVFGTSLSMCVENDAIRILQHPFTIQNQSDFLSTQDVHGNLVSSQSEQSVKHKATNSSSNLKSTTARPLIPNVPIILQQCIQCLDTEEGLSTQGLFRTAASSKDVKEVHLNIWAATKPEMDLNLIVSSIMKQWMRELTDRIIPREFFYDFSVAGDSIEQLKKVVSKLPTIHQSTLVYLCRFLVRLSSKSDVNKMTISNIAIVFGPTIFYCPSDSQASQSPVVHSSSPKTATPIAIERFMSESIEAANIITELLKHFEMWNTELPDSALPTIYNDGMEAVHDHKPHIQQSASVTSFSSCRSSPEPMEKEISSIQKQKVDNLVEESIDAVLFGISRKNQEAINSAKTYLELVPVQSPTHVKLSSNPRIDTTHVSPKNETVYQNELPTSAIYLEFKPKKIEKQDHPVSETEQTLSQIKHSHLTENDVFILNHKKREDYIYNLKSKPCGPNRHIPSDIYIENMQDDFKKAVDVQPGILSDSADQFINNYQPWKTSYDSVQKANSLVDCIHSNSQPIDLTNTKQPTVEPVLHIAISNKKVVDKQSFTDNTPVARAPLSQQAPSLPNSFHPVPVQNSPMQDTRSSPNGEKSIKIANVQLLHPVRSSSRTIAEPGFLNEKVLTPEISELARNMYSIPPNLSSRDDLTQVSKISTKKLLEPLERNNQQHTPLGTLSDTGSRPVLLSLESPNPAKRLIAREAAIVSPISPFTPAIRSASLAALPSPLATGIQYTPICPLPVSSGQIQSKDESFLTRQSSNSPELPLLARSRSIKTARNDFKISETVLKSTKNKYTNANLEDEKSSAKILIPPTTHTKTPLDKHQLNTVFPSVNVIALPLTSTIQQAHSNVSSQQPMLCIEINGKQYSKADLKNIKDEYKMLQKRIYQTRTTNHITTSNYDNDHNRYMQLKEIFRELQNKIKESAHGNVFSQTRLKTDDTDAETSPILLTPSITDPSKYSAKLALDLIMQQRRINNRPDEIDQMTMEQIRQEREFVKSELAKLKKHYSDHALNASSSTTTSSISKEERLIMKQLYLWYCNLKQKNGLENVSSLDTKLIDTATLDMQDQVWIQSNQKTVNCIFDEDMYQNLKKNKRELQIKLFEYQTMFQQQHGRHAQSIDDWEPLKVEYLQYKLFDLALLLQTFSDYLIVSCLSKLVRHFSCANESYHPFNHFCFNTPFEKNSFFISNKHNLGSDQPLWQYYFSISVVAIISQKVTANQLLLSLLLLFDFKYLDSNCERNVQFLNISDISEK</sequence>
<dbReference type="GO" id="GO:0005886">
    <property type="term" value="C:plasma membrane"/>
    <property type="evidence" value="ECO:0000318"/>
    <property type="project" value="GO_Central"/>
</dbReference>